<dbReference type="PANTHER" id="PTHR42852:SF17">
    <property type="entry name" value="THIOREDOXIN-LIKE PROTEIN HI_1115"/>
    <property type="match status" value="1"/>
</dbReference>
<name>A0A381ZUW2_9ZZZZ</name>
<gene>
    <name evidence="5" type="ORF">METZ01_LOCUS145486</name>
</gene>
<dbReference type="GO" id="GO:0030313">
    <property type="term" value="C:cell envelope"/>
    <property type="evidence" value="ECO:0007669"/>
    <property type="project" value="UniProtKB-SubCell"/>
</dbReference>
<keyword evidence="3" id="KW-0472">Membrane</keyword>
<dbReference type="SUPFAM" id="SSF52833">
    <property type="entry name" value="Thioredoxin-like"/>
    <property type="match status" value="1"/>
</dbReference>
<dbReference type="CDD" id="cd02966">
    <property type="entry name" value="TlpA_like_family"/>
    <property type="match status" value="1"/>
</dbReference>
<reference evidence="5" key="1">
    <citation type="submission" date="2018-05" db="EMBL/GenBank/DDBJ databases">
        <authorList>
            <person name="Lanie J.A."/>
            <person name="Ng W.-L."/>
            <person name="Kazmierczak K.M."/>
            <person name="Andrzejewski T.M."/>
            <person name="Davidsen T.M."/>
            <person name="Wayne K.J."/>
            <person name="Tettelin H."/>
            <person name="Glass J.I."/>
            <person name="Rusch D."/>
            <person name="Podicherti R."/>
            <person name="Tsui H.-C.T."/>
            <person name="Winkler M.E."/>
        </authorList>
    </citation>
    <scope>NUCLEOTIDE SEQUENCE</scope>
</reference>
<dbReference type="InterPro" id="IPR013740">
    <property type="entry name" value="Redoxin"/>
</dbReference>
<evidence type="ECO:0000256" key="2">
    <source>
        <dbReference type="ARBA" id="ARBA00022748"/>
    </source>
</evidence>
<dbReference type="AlphaFoldDB" id="A0A381ZUW2"/>
<dbReference type="InterPro" id="IPR050553">
    <property type="entry name" value="Thioredoxin_ResA/DsbE_sf"/>
</dbReference>
<accession>A0A381ZUW2</accession>
<feature type="domain" description="Thioredoxin" evidence="4">
    <location>
        <begin position="46"/>
        <end position="202"/>
    </location>
</feature>
<comment type="subcellular location">
    <subcellularLocation>
        <location evidence="1">Cell envelope</location>
    </subcellularLocation>
</comment>
<feature type="transmembrane region" description="Helical" evidence="3">
    <location>
        <begin position="24"/>
        <end position="43"/>
    </location>
</feature>
<dbReference type="PROSITE" id="PS51352">
    <property type="entry name" value="THIOREDOXIN_2"/>
    <property type="match status" value="1"/>
</dbReference>
<keyword evidence="3" id="KW-0812">Transmembrane</keyword>
<dbReference type="PROSITE" id="PS00194">
    <property type="entry name" value="THIOREDOXIN_1"/>
    <property type="match status" value="1"/>
</dbReference>
<sequence>MRCYNKIDNYSFESALDNYNNMSYVIKSCVMLLILVGGFAAHAQVVRVGEVSRDFELTNRSDQSPLKLSNYEGHVIVLDFFAWWCGPCRNSSPIVEKDIYQYFKSRDGNDHGVPVTVLAVNIESDSPDRTDQFVNDAGLELVGDDFGREAWDQFNEQGAIPLFVIVNGVNGNSDYKQWEVLYKKTGFEGAEKFRDIINRVQPGVKPPDPEEEAIELEGADIFDFREVLDNTALNLSVGPSGAKWFKDTEISSDGSDSLKSSLILNNSSTWVETSIKGPGFVFFQWRTSNDYGQDFSCYLGDELISTFERGFSWDEPNWLPSLIRIPAGQHTLKWVYSKSLAHKLDIFGWLDDVQFYSEDEIVKSSISALGLDETTLEFGGQGMWIADKINSLDEGGGLTSLGVSRNGRAWFQTTVEGPAYLEFHYKTPHSMVSGPSLLFSLDEKDLDLGPTRMGSSHADWKRSVIEIPEGQHQARWSGKNNVVVDLVKIHSVHSGAPVIIKPPTPVKISASESAFFELEARGYPFPGYQWSYNGVALKGETGRVLELNNLWEDHSGQVSVIASNEFGAVESNPVDLSVSEDLDVELAEALDFDGRVVSLGKVSDGWIKAATNTAVGGDVARSFEPSNRQGRKNTFAVRIEGPGYMKFQWRLDSTLNHTEDSIGSFLDDFSNTLSFLDQAAPPESSEWRDNWVFVPSGYHSIYFVFNKDSQYATTAYLDHLQFAKVQPGKPTFVDFPSDVINVEL</sequence>
<keyword evidence="3" id="KW-1133">Transmembrane helix</keyword>
<keyword evidence="2" id="KW-0201">Cytochrome c-type biogenesis</keyword>
<dbReference type="SUPFAM" id="SSF48726">
    <property type="entry name" value="Immunoglobulin"/>
    <property type="match status" value="1"/>
</dbReference>
<dbReference type="InterPro" id="IPR013766">
    <property type="entry name" value="Thioredoxin_domain"/>
</dbReference>
<dbReference type="InterPro" id="IPR013783">
    <property type="entry name" value="Ig-like_fold"/>
</dbReference>
<dbReference type="GO" id="GO:0016491">
    <property type="term" value="F:oxidoreductase activity"/>
    <property type="evidence" value="ECO:0007669"/>
    <property type="project" value="InterPro"/>
</dbReference>
<evidence type="ECO:0000256" key="1">
    <source>
        <dbReference type="ARBA" id="ARBA00004196"/>
    </source>
</evidence>
<evidence type="ECO:0000256" key="3">
    <source>
        <dbReference type="SAM" id="Phobius"/>
    </source>
</evidence>
<dbReference type="EMBL" id="UINC01022623">
    <property type="protein sequence ID" value="SVA92632.1"/>
    <property type="molecule type" value="Genomic_DNA"/>
</dbReference>
<protein>
    <recommendedName>
        <fullName evidence="4">Thioredoxin domain-containing protein</fullName>
    </recommendedName>
</protein>
<evidence type="ECO:0000259" key="4">
    <source>
        <dbReference type="PROSITE" id="PS51352"/>
    </source>
</evidence>
<dbReference type="InterPro" id="IPR036179">
    <property type="entry name" value="Ig-like_dom_sf"/>
</dbReference>
<feature type="non-terminal residue" evidence="5">
    <location>
        <position position="744"/>
    </location>
</feature>
<dbReference type="InterPro" id="IPR036249">
    <property type="entry name" value="Thioredoxin-like_sf"/>
</dbReference>
<dbReference type="PANTHER" id="PTHR42852">
    <property type="entry name" value="THIOL:DISULFIDE INTERCHANGE PROTEIN DSBE"/>
    <property type="match status" value="1"/>
</dbReference>
<dbReference type="Gene3D" id="3.40.30.10">
    <property type="entry name" value="Glutaredoxin"/>
    <property type="match status" value="1"/>
</dbReference>
<evidence type="ECO:0000313" key="5">
    <source>
        <dbReference type="EMBL" id="SVA92632.1"/>
    </source>
</evidence>
<dbReference type="Gene3D" id="2.60.40.10">
    <property type="entry name" value="Immunoglobulins"/>
    <property type="match status" value="1"/>
</dbReference>
<proteinExistence type="predicted"/>
<dbReference type="GO" id="GO:0017004">
    <property type="term" value="P:cytochrome complex assembly"/>
    <property type="evidence" value="ECO:0007669"/>
    <property type="project" value="UniProtKB-KW"/>
</dbReference>
<dbReference type="InterPro" id="IPR017937">
    <property type="entry name" value="Thioredoxin_CS"/>
</dbReference>
<organism evidence="5">
    <name type="scientific">marine metagenome</name>
    <dbReference type="NCBI Taxonomy" id="408172"/>
    <lineage>
        <taxon>unclassified sequences</taxon>
        <taxon>metagenomes</taxon>
        <taxon>ecological metagenomes</taxon>
    </lineage>
</organism>
<dbReference type="Pfam" id="PF08534">
    <property type="entry name" value="Redoxin"/>
    <property type="match status" value="1"/>
</dbReference>